<dbReference type="SUPFAM" id="SSF52540">
    <property type="entry name" value="P-loop containing nucleoside triphosphate hydrolases"/>
    <property type="match status" value="1"/>
</dbReference>
<dbReference type="GO" id="GO:0016887">
    <property type="term" value="F:ATP hydrolysis activity"/>
    <property type="evidence" value="ECO:0007669"/>
    <property type="project" value="InterPro"/>
</dbReference>
<dbReference type="GO" id="GO:0072344">
    <property type="term" value="P:rescue of stalled ribosome"/>
    <property type="evidence" value="ECO:0007669"/>
    <property type="project" value="UniProtKB-UniRule"/>
</dbReference>
<dbReference type="SUPFAM" id="SSF48334">
    <property type="entry name" value="DNA repair protein MutS, domain III"/>
    <property type="match status" value="1"/>
</dbReference>
<dbReference type="EC" id="3.6.4.-" evidence="7"/>
<evidence type="ECO:0000259" key="9">
    <source>
        <dbReference type="PROSITE" id="PS50828"/>
    </source>
</evidence>
<dbReference type="GO" id="GO:0006298">
    <property type="term" value="P:mismatch repair"/>
    <property type="evidence" value="ECO:0007669"/>
    <property type="project" value="InterPro"/>
</dbReference>
<dbReference type="InterPro" id="IPR005747">
    <property type="entry name" value="MutS2"/>
</dbReference>
<dbReference type="CDD" id="cd03280">
    <property type="entry name" value="ABC_MutS2"/>
    <property type="match status" value="1"/>
</dbReference>
<dbReference type="Gene3D" id="3.40.50.300">
    <property type="entry name" value="P-loop containing nucleotide triphosphate hydrolases"/>
    <property type="match status" value="1"/>
</dbReference>
<evidence type="ECO:0000256" key="5">
    <source>
        <dbReference type="ARBA" id="ARBA00022884"/>
    </source>
</evidence>
<dbReference type="GO" id="GO:0045910">
    <property type="term" value="P:negative regulation of DNA recombination"/>
    <property type="evidence" value="ECO:0007669"/>
    <property type="project" value="InterPro"/>
</dbReference>
<dbReference type="PANTHER" id="PTHR48466">
    <property type="entry name" value="OS10G0509000 PROTEIN-RELATED"/>
    <property type="match status" value="1"/>
</dbReference>
<dbReference type="NCBIfam" id="TIGR01069">
    <property type="entry name" value="mutS2"/>
    <property type="match status" value="1"/>
</dbReference>
<evidence type="ECO:0000256" key="1">
    <source>
        <dbReference type="ARBA" id="ARBA00022730"/>
    </source>
</evidence>
<name>A0A4R3L307_9FIRM</name>
<dbReference type="Pfam" id="PF01713">
    <property type="entry name" value="Smr"/>
    <property type="match status" value="1"/>
</dbReference>
<dbReference type="Proteomes" id="UP000294567">
    <property type="component" value="Unassembled WGS sequence"/>
</dbReference>
<dbReference type="PANTHER" id="PTHR48466:SF2">
    <property type="entry name" value="OS10G0509000 PROTEIN"/>
    <property type="match status" value="1"/>
</dbReference>
<dbReference type="InterPro" id="IPR007696">
    <property type="entry name" value="DNA_mismatch_repair_MutS_core"/>
</dbReference>
<protein>
    <recommendedName>
        <fullName evidence="7">Endonuclease MutS2</fullName>
        <ecNumber evidence="7">3.1.-.-</ecNumber>
    </recommendedName>
    <alternativeName>
        <fullName evidence="7">Ribosome-associated protein quality control-upstream factor</fullName>
        <shortName evidence="7">RQC-upstream factor</shortName>
        <shortName evidence="7">RqcU</shortName>
        <ecNumber evidence="7">3.6.4.-</ecNumber>
    </alternativeName>
</protein>
<dbReference type="GO" id="GO:0030983">
    <property type="term" value="F:mismatched DNA binding"/>
    <property type="evidence" value="ECO:0007669"/>
    <property type="project" value="InterPro"/>
</dbReference>
<comment type="caution">
    <text evidence="10">The sequence shown here is derived from an EMBL/GenBank/DDBJ whole genome shotgun (WGS) entry which is preliminary data.</text>
</comment>
<keyword evidence="11" id="KW-1185">Reference proteome</keyword>
<dbReference type="FunFam" id="3.40.50.300:FF:000830">
    <property type="entry name" value="Endonuclease MutS2"/>
    <property type="match status" value="1"/>
</dbReference>
<sequence>MIRGDLMEAKTYKVLEYDKIVKMLIEKAESQLGKNMAKSLKASSDIEEIEYMQRETQEALGLLINKGNPPLYGIYDISHELNMAEIGGMLSPHSLLKIADSLRVSRSLKGYIKELKEQGKEDYPIIHGLIMDLKTFKFIEDEINNAIIGEDEISDNASSALRNIRRQIMNKNESIKNKLNSITSSSKYKKYLQDSIITVRDGRYVVPIKQEYKSYFPGIVHDQSSSGATLFVEPMAVVELNNELRELEIEEREEIENILRRLSNLVAEESHAIKNNQKRLQRLDFIFAKGKLALEMNATKPILNNKGYINIKQGRHPLLKVDKVVPIDIYIGKDFNTLVITGPNTGGKTVTLKTIGLLTLMGQSGLHIPADFDSEIGVFDQVFADIGDEQSIEQSLSTFSSHMTNIVNILENVDENSLVLFDELGAGTDPTEGAALAMSILEHLLARGIRTIATTHYSQLKIYALTTEGVKNASVEFDVDTLSPTYRLLIGVPGKSNAFEISKRLGLPDYIIDYAKTLVSKESVEFEDVLQAIDKDRKIIEKNRFEAEKLKYEVEKLKEELNKEKEKAKENKEKIILQAKEEARSILRAAREESDKIIGELRQISHEIDKEKTRKIQESQERLRLQLNKVEQSISDDVLNVKSNKPPKNLKVGDTVEVLSLNQKGTVIEAPDEDGNVLVQVGIMKVNVHISTLKRTELEEQDEGRTSAKNIIRAKSANVQNEIDLRGKNLDEALLDLDKYIDDVYLAGIKKAYIIHGKGTGVLRSGINSYLKGHKHVKSSRLGRLNEGGDGVTVIELK</sequence>
<feature type="binding site" evidence="7">
    <location>
        <begin position="342"/>
        <end position="349"/>
    </location>
    <ligand>
        <name>ATP</name>
        <dbReference type="ChEBI" id="CHEBI:30616"/>
    </ligand>
</feature>
<dbReference type="InterPro" id="IPR002625">
    <property type="entry name" value="Smr_dom"/>
</dbReference>
<dbReference type="InterPro" id="IPR036187">
    <property type="entry name" value="DNA_mismatch_repair_MutS_sf"/>
</dbReference>
<proteinExistence type="inferred from homology"/>
<evidence type="ECO:0000313" key="11">
    <source>
        <dbReference type="Proteomes" id="UP000294567"/>
    </source>
</evidence>
<keyword evidence="8" id="KW-0175">Coiled coil</keyword>
<dbReference type="AlphaFoldDB" id="A0A4R3L307"/>
<dbReference type="InterPro" id="IPR027417">
    <property type="entry name" value="P-loop_NTPase"/>
</dbReference>
<organism evidence="10 11">
    <name type="scientific">Keratinibaculum paraultunense</name>
    <dbReference type="NCBI Taxonomy" id="1278232"/>
    <lineage>
        <taxon>Bacteria</taxon>
        <taxon>Bacillati</taxon>
        <taxon>Bacillota</taxon>
        <taxon>Tissierellia</taxon>
        <taxon>Tissierellales</taxon>
        <taxon>Tepidimicrobiaceae</taxon>
        <taxon>Keratinibaculum</taxon>
    </lineage>
</organism>
<keyword evidence="3 7" id="KW-0378">Hydrolase</keyword>
<dbReference type="InterPro" id="IPR046893">
    <property type="entry name" value="MSSS"/>
</dbReference>
<evidence type="ECO:0000256" key="8">
    <source>
        <dbReference type="SAM" id="Coils"/>
    </source>
</evidence>
<keyword evidence="5 7" id="KW-0694">RNA-binding</keyword>
<dbReference type="PIRSF" id="PIRSF005814">
    <property type="entry name" value="MutS_YshD"/>
    <property type="match status" value="1"/>
</dbReference>
<accession>A0A4R3L307</accession>
<keyword evidence="2 7" id="KW-0547">Nucleotide-binding</keyword>
<dbReference type="HAMAP" id="MF_00092">
    <property type="entry name" value="MutS2"/>
    <property type="match status" value="1"/>
</dbReference>
<dbReference type="PROSITE" id="PS50828">
    <property type="entry name" value="SMR"/>
    <property type="match status" value="1"/>
</dbReference>
<evidence type="ECO:0000256" key="2">
    <source>
        <dbReference type="ARBA" id="ARBA00022741"/>
    </source>
</evidence>
<evidence type="ECO:0000256" key="4">
    <source>
        <dbReference type="ARBA" id="ARBA00022840"/>
    </source>
</evidence>
<gene>
    <name evidence="7" type="primary">mutS2</name>
    <name evidence="7" type="synonym">rqcU</name>
    <name evidence="10" type="ORF">EDD65_103222</name>
</gene>
<dbReference type="Pfam" id="PF20297">
    <property type="entry name" value="MSSS"/>
    <property type="match status" value="1"/>
</dbReference>
<evidence type="ECO:0000256" key="6">
    <source>
        <dbReference type="ARBA" id="ARBA00023125"/>
    </source>
</evidence>
<dbReference type="GO" id="GO:0005524">
    <property type="term" value="F:ATP binding"/>
    <property type="evidence" value="ECO:0007669"/>
    <property type="project" value="UniProtKB-UniRule"/>
</dbReference>
<dbReference type="EC" id="3.1.-.-" evidence="7"/>
<dbReference type="Gene3D" id="3.30.1370.110">
    <property type="match status" value="1"/>
</dbReference>
<dbReference type="InterPro" id="IPR036063">
    <property type="entry name" value="Smr_dom_sf"/>
</dbReference>
<dbReference type="InterPro" id="IPR000432">
    <property type="entry name" value="DNA_mismatch_repair_MutS_C"/>
</dbReference>
<evidence type="ECO:0000313" key="10">
    <source>
        <dbReference type="EMBL" id="TCS90905.1"/>
    </source>
</evidence>
<dbReference type="PROSITE" id="PS00486">
    <property type="entry name" value="DNA_MISMATCH_REPAIR_2"/>
    <property type="match status" value="1"/>
</dbReference>
<evidence type="ECO:0000256" key="7">
    <source>
        <dbReference type="HAMAP-Rule" id="MF_00092"/>
    </source>
</evidence>
<evidence type="ECO:0000256" key="3">
    <source>
        <dbReference type="ARBA" id="ARBA00022801"/>
    </source>
</evidence>
<reference evidence="10 11" key="1">
    <citation type="submission" date="2019-03" db="EMBL/GenBank/DDBJ databases">
        <title>Genomic Encyclopedia of Type Strains, Phase IV (KMG-IV): sequencing the most valuable type-strain genomes for metagenomic binning, comparative biology and taxonomic classification.</title>
        <authorList>
            <person name="Goeker M."/>
        </authorList>
    </citation>
    <scope>NUCLEOTIDE SEQUENCE [LARGE SCALE GENOMIC DNA]</scope>
    <source>
        <strain evidence="10 11">DSM 26752</strain>
    </source>
</reference>
<keyword evidence="6 7" id="KW-0238">DNA-binding</keyword>
<dbReference type="InterPro" id="IPR045076">
    <property type="entry name" value="MutS"/>
</dbReference>
<keyword evidence="7" id="KW-0540">Nuclease</keyword>
<comment type="similarity">
    <text evidence="7">Belongs to the DNA mismatch repair MutS family. MutS2 subfamily.</text>
</comment>
<dbReference type="SMART" id="SM00534">
    <property type="entry name" value="MUTSac"/>
    <property type="match status" value="1"/>
</dbReference>
<feature type="coiled-coil region" evidence="8">
    <location>
        <begin position="237"/>
        <end position="265"/>
    </location>
</feature>
<keyword evidence="4 7" id="KW-0067">ATP-binding</keyword>
<dbReference type="GO" id="GO:0043023">
    <property type="term" value="F:ribosomal large subunit binding"/>
    <property type="evidence" value="ECO:0007669"/>
    <property type="project" value="UniProtKB-UniRule"/>
</dbReference>
<feature type="domain" description="Smr" evidence="9">
    <location>
        <begin position="723"/>
        <end position="798"/>
    </location>
</feature>
<dbReference type="GO" id="GO:0140664">
    <property type="term" value="F:ATP-dependent DNA damage sensor activity"/>
    <property type="evidence" value="ECO:0007669"/>
    <property type="project" value="InterPro"/>
</dbReference>
<dbReference type="GO" id="GO:0019843">
    <property type="term" value="F:rRNA binding"/>
    <property type="evidence" value="ECO:0007669"/>
    <property type="project" value="UniProtKB-UniRule"/>
</dbReference>
<keyword evidence="7" id="KW-0255">Endonuclease</keyword>
<comment type="function">
    <text evidence="7">Acts as a ribosome collision sensor, splitting the ribosome into its 2 subunits. Detects stalled/collided 70S ribosomes which it binds and splits by an ATP-hydrolysis driven conformational change. Acts upstream of the ribosome quality control system (RQC), a ribosome-associated complex that mediates the extraction of incompletely synthesized nascent chains from stalled ribosomes and their subsequent degradation. Probably generates substrates for RQC.</text>
</comment>
<dbReference type="SUPFAM" id="SSF160443">
    <property type="entry name" value="SMR domain-like"/>
    <property type="match status" value="1"/>
</dbReference>
<dbReference type="SMART" id="SM00533">
    <property type="entry name" value="MUTSd"/>
    <property type="match status" value="1"/>
</dbReference>
<dbReference type="GO" id="GO:0004519">
    <property type="term" value="F:endonuclease activity"/>
    <property type="evidence" value="ECO:0007669"/>
    <property type="project" value="UniProtKB-UniRule"/>
</dbReference>
<comment type="subunit">
    <text evidence="7">Homodimer. Binds to stalled ribosomes, contacting rRNA.</text>
</comment>
<dbReference type="SMART" id="SM00463">
    <property type="entry name" value="SMR"/>
    <property type="match status" value="1"/>
</dbReference>
<dbReference type="Pfam" id="PF00488">
    <property type="entry name" value="MutS_V"/>
    <property type="match status" value="1"/>
</dbReference>
<feature type="coiled-coil region" evidence="8">
    <location>
        <begin position="540"/>
        <end position="582"/>
    </location>
</feature>
<dbReference type="EMBL" id="SMAE01000003">
    <property type="protein sequence ID" value="TCS90905.1"/>
    <property type="molecule type" value="Genomic_DNA"/>
</dbReference>
<keyword evidence="1 7" id="KW-0699">rRNA-binding</keyword>
<comment type="function">
    <text evidence="7">Endonuclease that is involved in the suppression of homologous recombination and thus may have a key role in the control of bacterial genetic diversity.</text>
</comment>